<dbReference type="CDD" id="cd08500">
    <property type="entry name" value="PBP2_NikA_DppA_OppA_like_4"/>
    <property type="match status" value="1"/>
</dbReference>
<dbReference type="Proteomes" id="UP000533017">
    <property type="component" value="Unassembled WGS sequence"/>
</dbReference>
<sequence>MGDQRRHLTGRHFTGPDLTRRDLLRSAGGAALAATSLVGCDLLSTDPSNQPKSKPAGGKGKEAPGLAAQVKAGKLPAVKDRLPARPLVLKPAQEAGSYGGTWRTFIQGIDGSSVYENIGYDPLVRWAPDFSGVIPNIVTWKVDADGKEYVLQLRKGMRWSDGEPFTADDIAFAFEDVLGNKELFPVFPEWLAPGGKPARFTKVDDVTCRFSFAEPHAFFLERLASPEGNMLAASPKHYLKQFHRKYNPDLMKLVKDAKLTDWNQLYFGKGGDGTSGLAIWQNPDLPVLLPWMVATPLTKDRLVAKRNPYYWKTDPDGSQLPYLDEVVVEVVTSPETAVLKVSNGEYTLPSTDILTPSNKPVFARSTDKGDFRMIDQMTSDINNGVFCLNLTHKNPAIRKLFQDKDFRIGLSYAINRGELIKAVHQRQGMPYQSAPRPESDFHDEKLATQYTKYDVAEANRRLDRAGLTRRDSTGWRLRPDGQRVAFTVELPTGFDPTYPATAELVQNYWKAVGVQLRVQAQGGPLFWKRLFANEHDAVLYSAENGLRDAILDPGWFFPIAGRCYYARQWADWYATGGKSGEKPPAAPLRQMELYDTIKITMDEGERRRLFAEILRISADEFYTIGTVLIAGRYSIVQNKVRNVPEPIPEGSLYPDPAPVGPEQFYLRA</sequence>
<feature type="region of interest" description="Disordered" evidence="1">
    <location>
        <begin position="43"/>
        <end position="64"/>
    </location>
</feature>
<dbReference type="InterPro" id="IPR000914">
    <property type="entry name" value="SBP_5_dom"/>
</dbReference>
<evidence type="ECO:0000313" key="6">
    <source>
        <dbReference type="Proteomes" id="UP000533017"/>
    </source>
</evidence>
<dbReference type="EMBL" id="JACBZA010000001">
    <property type="protein sequence ID" value="NYH85134.1"/>
    <property type="molecule type" value="Genomic_DNA"/>
</dbReference>
<protein>
    <submittedName>
        <fullName evidence="4">Peptide/nickel transport system substrate-binding protein</fullName>
    </submittedName>
</protein>
<evidence type="ECO:0000313" key="5">
    <source>
        <dbReference type="Proteomes" id="UP000199052"/>
    </source>
</evidence>
<dbReference type="Proteomes" id="UP000199052">
    <property type="component" value="Unassembled WGS sequence"/>
</dbReference>
<proteinExistence type="predicted"/>
<name>A0A1I2WUI8_9ACTN</name>
<evidence type="ECO:0000313" key="4">
    <source>
        <dbReference type="EMBL" id="SFH04955.1"/>
    </source>
</evidence>
<reference evidence="3 6" key="2">
    <citation type="submission" date="2020-07" db="EMBL/GenBank/DDBJ databases">
        <title>Sequencing the genomes of 1000 actinobacteria strains.</title>
        <authorList>
            <person name="Klenk H.-P."/>
        </authorList>
    </citation>
    <scope>NUCLEOTIDE SEQUENCE [LARGE SCALE GENOMIC DNA]</scope>
    <source>
        <strain evidence="3 6">DSM 45117</strain>
    </source>
</reference>
<dbReference type="Gene3D" id="3.40.190.10">
    <property type="entry name" value="Periplasmic binding protein-like II"/>
    <property type="match status" value="1"/>
</dbReference>
<dbReference type="Gene3D" id="3.10.105.10">
    <property type="entry name" value="Dipeptide-binding Protein, Domain 3"/>
    <property type="match status" value="1"/>
</dbReference>
<dbReference type="GO" id="GO:0015833">
    <property type="term" value="P:peptide transport"/>
    <property type="evidence" value="ECO:0007669"/>
    <property type="project" value="TreeGrafter"/>
</dbReference>
<dbReference type="EMBL" id="FOOI01000011">
    <property type="protein sequence ID" value="SFH04955.1"/>
    <property type="molecule type" value="Genomic_DNA"/>
</dbReference>
<evidence type="ECO:0000259" key="2">
    <source>
        <dbReference type="Pfam" id="PF00496"/>
    </source>
</evidence>
<reference evidence="4 5" key="1">
    <citation type="submission" date="2016-10" db="EMBL/GenBank/DDBJ databases">
        <authorList>
            <person name="de Groot N.N."/>
        </authorList>
    </citation>
    <scope>NUCLEOTIDE SEQUENCE [LARGE SCALE GENOMIC DNA]</scope>
    <source>
        <strain evidence="4 5">CPCC 202808</strain>
    </source>
</reference>
<dbReference type="PANTHER" id="PTHR30290:SF62">
    <property type="entry name" value="OLIGOPEPTIDE ABC TRANSPORTER, PERIPLASMIC OLIGOPEPTIDE-BINDING PROTEIN"/>
    <property type="match status" value="1"/>
</dbReference>
<dbReference type="SUPFAM" id="SSF53850">
    <property type="entry name" value="Periplasmic binding protein-like II"/>
    <property type="match status" value="1"/>
</dbReference>
<dbReference type="PANTHER" id="PTHR30290">
    <property type="entry name" value="PERIPLASMIC BINDING COMPONENT OF ABC TRANSPORTER"/>
    <property type="match status" value="1"/>
</dbReference>
<dbReference type="AlphaFoldDB" id="A0A1I2WUI8"/>
<evidence type="ECO:0000313" key="3">
    <source>
        <dbReference type="EMBL" id="NYH85134.1"/>
    </source>
</evidence>
<dbReference type="Pfam" id="PF00496">
    <property type="entry name" value="SBP_bac_5"/>
    <property type="match status" value="1"/>
</dbReference>
<dbReference type="RefSeq" id="WP_092885300.1">
    <property type="nucleotide sequence ID" value="NZ_FOOI01000011.1"/>
</dbReference>
<dbReference type="InterPro" id="IPR039424">
    <property type="entry name" value="SBP_5"/>
</dbReference>
<evidence type="ECO:0000256" key="1">
    <source>
        <dbReference type="SAM" id="MobiDB-lite"/>
    </source>
</evidence>
<dbReference type="GO" id="GO:1904680">
    <property type="term" value="F:peptide transmembrane transporter activity"/>
    <property type="evidence" value="ECO:0007669"/>
    <property type="project" value="TreeGrafter"/>
</dbReference>
<organism evidence="4 5">
    <name type="scientific">Actinopolymorpha cephalotaxi</name>
    <dbReference type="NCBI Taxonomy" id="504797"/>
    <lineage>
        <taxon>Bacteria</taxon>
        <taxon>Bacillati</taxon>
        <taxon>Actinomycetota</taxon>
        <taxon>Actinomycetes</taxon>
        <taxon>Propionibacteriales</taxon>
        <taxon>Actinopolymorphaceae</taxon>
        <taxon>Actinopolymorpha</taxon>
    </lineage>
</organism>
<gene>
    <name evidence="3" type="ORF">FHR37_003985</name>
    <name evidence="4" type="ORF">SAMN05421678_111105</name>
</gene>
<accession>A0A1I2WUI8</accession>
<dbReference type="STRING" id="504797.SAMN05421678_111105"/>
<keyword evidence="6" id="KW-1185">Reference proteome</keyword>
<dbReference type="OrthoDB" id="3713816at2"/>
<feature type="domain" description="Solute-binding protein family 5" evidence="2">
    <location>
        <begin position="140"/>
        <end position="541"/>
    </location>
</feature>